<proteinExistence type="predicted"/>
<evidence type="ECO:0000313" key="3">
    <source>
        <dbReference type="Proteomes" id="UP000652761"/>
    </source>
</evidence>
<sequence length="85" mass="9727">MFTRGRVKHNEWKVSSHDLYGAQLHLNTSKDWYTMYHEKQIPTKGVGTPQRIKPQPTSHRSQTTTSGKARVGKNDATTWERTTGS</sequence>
<keyword evidence="3" id="KW-1185">Reference proteome</keyword>
<gene>
    <name evidence="2" type="ORF">Taro_032628</name>
</gene>
<protein>
    <submittedName>
        <fullName evidence="2">Uncharacterized protein</fullName>
    </submittedName>
</protein>
<dbReference type="EMBL" id="NMUH01002426">
    <property type="protein sequence ID" value="MQL99897.1"/>
    <property type="molecule type" value="Genomic_DNA"/>
</dbReference>
<name>A0A843VZL1_COLES</name>
<organism evidence="2 3">
    <name type="scientific">Colocasia esculenta</name>
    <name type="common">Wild taro</name>
    <name type="synonym">Arum esculentum</name>
    <dbReference type="NCBI Taxonomy" id="4460"/>
    <lineage>
        <taxon>Eukaryota</taxon>
        <taxon>Viridiplantae</taxon>
        <taxon>Streptophyta</taxon>
        <taxon>Embryophyta</taxon>
        <taxon>Tracheophyta</taxon>
        <taxon>Spermatophyta</taxon>
        <taxon>Magnoliopsida</taxon>
        <taxon>Liliopsida</taxon>
        <taxon>Araceae</taxon>
        <taxon>Aroideae</taxon>
        <taxon>Colocasieae</taxon>
        <taxon>Colocasia</taxon>
    </lineage>
</organism>
<feature type="compositionally biased region" description="Polar residues" evidence="1">
    <location>
        <begin position="75"/>
        <end position="85"/>
    </location>
</feature>
<feature type="compositionally biased region" description="Polar residues" evidence="1">
    <location>
        <begin position="55"/>
        <end position="67"/>
    </location>
</feature>
<dbReference type="AlphaFoldDB" id="A0A843VZL1"/>
<evidence type="ECO:0000256" key="1">
    <source>
        <dbReference type="SAM" id="MobiDB-lite"/>
    </source>
</evidence>
<evidence type="ECO:0000313" key="2">
    <source>
        <dbReference type="EMBL" id="MQL99897.1"/>
    </source>
</evidence>
<dbReference type="Proteomes" id="UP000652761">
    <property type="component" value="Unassembled WGS sequence"/>
</dbReference>
<feature type="region of interest" description="Disordered" evidence="1">
    <location>
        <begin position="43"/>
        <end position="85"/>
    </location>
</feature>
<accession>A0A843VZL1</accession>
<reference evidence="2" key="1">
    <citation type="submission" date="2017-07" db="EMBL/GenBank/DDBJ databases">
        <title>Taro Niue Genome Assembly and Annotation.</title>
        <authorList>
            <person name="Atibalentja N."/>
            <person name="Keating K."/>
            <person name="Fields C.J."/>
        </authorList>
    </citation>
    <scope>NUCLEOTIDE SEQUENCE</scope>
    <source>
        <strain evidence="2">Niue_2</strain>
        <tissue evidence="2">Leaf</tissue>
    </source>
</reference>
<comment type="caution">
    <text evidence="2">The sequence shown here is derived from an EMBL/GenBank/DDBJ whole genome shotgun (WGS) entry which is preliminary data.</text>
</comment>